<protein>
    <recommendedName>
        <fullName evidence="2">histidine kinase</fullName>
        <ecNumber evidence="2">2.7.13.3</ecNumber>
    </recommendedName>
</protein>
<proteinExistence type="predicted"/>
<dbReference type="InterPro" id="IPR013656">
    <property type="entry name" value="PAS_4"/>
</dbReference>
<dbReference type="InterPro" id="IPR011006">
    <property type="entry name" value="CheY-like_superfamily"/>
</dbReference>
<dbReference type="InterPro" id="IPR000700">
    <property type="entry name" value="PAS-assoc_C"/>
</dbReference>
<evidence type="ECO:0000256" key="4">
    <source>
        <dbReference type="ARBA" id="ARBA00022679"/>
    </source>
</evidence>
<evidence type="ECO:0000259" key="8">
    <source>
        <dbReference type="PROSITE" id="PS50110"/>
    </source>
</evidence>
<evidence type="ECO:0000256" key="6">
    <source>
        <dbReference type="PROSITE-ProRule" id="PRU00169"/>
    </source>
</evidence>
<dbReference type="SMART" id="SM00387">
    <property type="entry name" value="HATPase_c"/>
    <property type="match status" value="1"/>
</dbReference>
<dbReference type="InterPro" id="IPR036097">
    <property type="entry name" value="HisK_dim/P_sf"/>
</dbReference>
<dbReference type="CDD" id="cd00082">
    <property type="entry name" value="HisKA"/>
    <property type="match status" value="1"/>
</dbReference>
<feature type="domain" description="Response regulatory" evidence="8">
    <location>
        <begin position="919"/>
        <end position="1032"/>
    </location>
</feature>
<dbReference type="EMBL" id="JACOOK010000003">
    <property type="protein sequence ID" value="MBC5616978.1"/>
    <property type="molecule type" value="Genomic_DNA"/>
</dbReference>
<dbReference type="SUPFAM" id="SSF52172">
    <property type="entry name" value="CheY-like"/>
    <property type="match status" value="1"/>
</dbReference>
<dbReference type="SUPFAM" id="SSF55874">
    <property type="entry name" value="ATPase domain of HSP90 chaperone/DNA topoisomerase II/histidine kinase"/>
    <property type="match status" value="1"/>
</dbReference>
<dbReference type="Proteomes" id="UP000636891">
    <property type="component" value="Unassembled WGS sequence"/>
</dbReference>
<evidence type="ECO:0000259" key="7">
    <source>
        <dbReference type="PROSITE" id="PS50109"/>
    </source>
</evidence>
<dbReference type="PROSITE" id="PS50110">
    <property type="entry name" value="RESPONSE_REGULATORY"/>
    <property type="match status" value="1"/>
</dbReference>
<dbReference type="Pfam" id="PF00072">
    <property type="entry name" value="Response_reg"/>
    <property type="match status" value="1"/>
</dbReference>
<dbReference type="CDD" id="cd17546">
    <property type="entry name" value="REC_hyHK_CKI1_RcsC-like"/>
    <property type="match status" value="1"/>
</dbReference>
<evidence type="ECO:0000313" key="10">
    <source>
        <dbReference type="EMBL" id="MBC5616978.1"/>
    </source>
</evidence>
<dbReference type="Pfam" id="PF13426">
    <property type="entry name" value="PAS_9"/>
    <property type="match status" value="1"/>
</dbReference>
<dbReference type="SUPFAM" id="SSF47384">
    <property type="entry name" value="Homodimeric domain of signal transducing histidine kinase"/>
    <property type="match status" value="1"/>
</dbReference>
<dbReference type="InterPro" id="IPR003594">
    <property type="entry name" value="HATPase_dom"/>
</dbReference>
<dbReference type="SMART" id="SM00448">
    <property type="entry name" value="REC"/>
    <property type="match status" value="1"/>
</dbReference>
<dbReference type="InterPro" id="IPR005467">
    <property type="entry name" value="His_kinase_dom"/>
</dbReference>
<keyword evidence="5" id="KW-0418">Kinase</keyword>
<organism evidence="10 11">
    <name type="scientific">Alistipes hominis</name>
    <dbReference type="NCBI Taxonomy" id="2763015"/>
    <lineage>
        <taxon>Bacteria</taxon>
        <taxon>Pseudomonadati</taxon>
        <taxon>Bacteroidota</taxon>
        <taxon>Bacteroidia</taxon>
        <taxon>Bacteroidales</taxon>
        <taxon>Rikenellaceae</taxon>
        <taxon>Alistipes</taxon>
    </lineage>
</organism>
<evidence type="ECO:0000256" key="1">
    <source>
        <dbReference type="ARBA" id="ARBA00000085"/>
    </source>
</evidence>
<feature type="modified residue" description="4-aspartylphosphate" evidence="6">
    <location>
        <position position="967"/>
    </location>
</feature>
<evidence type="ECO:0000256" key="5">
    <source>
        <dbReference type="ARBA" id="ARBA00022777"/>
    </source>
</evidence>
<dbReference type="InterPro" id="IPR001789">
    <property type="entry name" value="Sig_transdc_resp-reg_receiver"/>
</dbReference>
<dbReference type="PANTHER" id="PTHR43047">
    <property type="entry name" value="TWO-COMPONENT HISTIDINE PROTEIN KINASE"/>
    <property type="match status" value="1"/>
</dbReference>
<dbReference type="InterPro" id="IPR004358">
    <property type="entry name" value="Sig_transdc_His_kin-like_C"/>
</dbReference>
<dbReference type="PANTHER" id="PTHR43047:SF72">
    <property type="entry name" value="OSMOSENSING HISTIDINE PROTEIN KINASE SLN1"/>
    <property type="match status" value="1"/>
</dbReference>
<evidence type="ECO:0000256" key="3">
    <source>
        <dbReference type="ARBA" id="ARBA00022553"/>
    </source>
</evidence>
<dbReference type="Pfam" id="PF02518">
    <property type="entry name" value="HATPase_c"/>
    <property type="match status" value="1"/>
</dbReference>
<dbReference type="PROSITE" id="PS50109">
    <property type="entry name" value="HIS_KIN"/>
    <property type="match status" value="1"/>
</dbReference>
<keyword evidence="4" id="KW-0808">Transferase</keyword>
<evidence type="ECO:0000259" key="9">
    <source>
        <dbReference type="PROSITE" id="PS50113"/>
    </source>
</evidence>
<feature type="domain" description="Histidine kinase" evidence="7">
    <location>
        <begin position="685"/>
        <end position="896"/>
    </location>
</feature>
<dbReference type="PRINTS" id="PR00344">
    <property type="entry name" value="BCTRLSENSOR"/>
</dbReference>
<dbReference type="CDD" id="cd00130">
    <property type="entry name" value="PAS"/>
    <property type="match status" value="1"/>
</dbReference>
<keyword evidence="3 6" id="KW-0597">Phosphoprotein</keyword>
<dbReference type="InterPro" id="IPR000014">
    <property type="entry name" value="PAS"/>
</dbReference>
<name>A0ABR7CMS4_9BACT</name>
<dbReference type="Pfam" id="PF08448">
    <property type="entry name" value="PAS_4"/>
    <property type="match status" value="1"/>
</dbReference>
<feature type="domain" description="PAC" evidence="9">
    <location>
        <begin position="115"/>
        <end position="168"/>
    </location>
</feature>
<evidence type="ECO:0000256" key="2">
    <source>
        <dbReference type="ARBA" id="ARBA00012438"/>
    </source>
</evidence>
<dbReference type="SUPFAM" id="SSF55785">
    <property type="entry name" value="PYP-like sensor domain (PAS domain)"/>
    <property type="match status" value="2"/>
</dbReference>
<dbReference type="InterPro" id="IPR036890">
    <property type="entry name" value="HATPase_C_sf"/>
</dbReference>
<evidence type="ECO:0000313" key="11">
    <source>
        <dbReference type="Proteomes" id="UP000636891"/>
    </source>
</evidence>
<dbReference type="Pfam" id="PF00512">
    <property type="entry name" value="HisKA"/>
    <property type="match status" value="1"/>
</dbReference>
<dbReference type="Gene3D" id="3.30.450.20">
    <property type="entry name" value="PAS domain"/>
    <property type="match status" value="5"/>
</dbReference>
<keyword evidence="11" id="KW-1185">Reference proteome</keyword>
<reference evidence="10 11" key="1">
    <citation type="submission" date="2020-08" db="EMBL/GenBank/DDBJ databases">
        <title>Genome public.</title>
        <authorList>
            <person name="Liu C."/>
            <person name="Sun Q."/>
        </authorList>
    </citation>
    <scope>NUCLEOTIDE SEQUENCE [LARGE SCALE GENOMIC DNA]</scope>
    <source>
        <strain evidence="10 11">New-7</strain>
    </source>
</reference>
<dbReference type="Gene3D" id="3.40.50.2300">
    <property type="match status" value="1"/>
</dbReference>
<dbReference type="InterPro" id="IPR035965">
    <property type="entry name" value="PAS-like_dom_sf"/>
</dbReference>
<comment type="caution">
    <text evidence="10">The sequence shown here is derived from an EMBL/GenBank/DDBJ whole genome shotgun (WGS) entry which is preliminary data.</text>
</comment>
<gene>
    <name evidence="10" type="ORF">H8S08_08110</name>
</gene>
<dbReference type="InterPro" id="IPR003661">
    <property type="entry name" value="HisK_dim/P_dom"/>
</dbReference>
<dbReference type="Gene3D" id="1.10.287.130">
    <property type="match status" value="1"/>
</dbReference>
<dbReference type="EC" id="2.7.13.3" evidence="2"/>
<accession>A0ABR7CMS4</accession>
<dbReference type="PROSITE" id="PS50113">
    <property type="entry name" value="PAC"/>
    <property type="match status" value="1"/>
</dbReference>
<dbReference type="SMART" id="SM00388">
    <property type="entry name" value="HisKA"/>
    <property type="match status" value="1"/>
</dbReference>
<sequence length="1035" mass="118775">MTASPVVAGNGTVEGVVLKIENVTERVSLRNEYENLYRQTKTILDSLPVGVEVYGTDGRLLFLNDTDYRIFGLDKENFDLSRINIQDNPNLPIEIKEGVTKGINTHATFAYHFDAVKDAGFYATSQEGVLQIECDGHPVIDASGRIENYVFIVRDVTEQEHTDDELRQNKRKMELAMQDADIMLWEFDVRQRLFFSDNEPLNGYDHARPLTIDDYLSCIYPGDEAPALETLQKMCAGEACSFKFDVRIKLPGYPDEWQYCTINGSSYQKDGEGKATKFIGTRKNNTELQKKKQLQETILNSIPVSIHIKDVDDNFRYVFCNDESKRLFGTSEDTTTYDVMDPDKVARIEKTDKEVFATGKPYFGLEHIELKDGRVYDTLVRKSVVYDDGRRLLLNVRWDQSLQNDIERRAKVLNITMEAMNAYTWFYEPEKDKISFGEGSDKFGRDILHSDSLEKFIRFIHPDERKLFMESIQRLIRNETDEWNVEYRADLRNSGVYEWWQTRGMLETTLRDDIPYTYMFGMTINIEEHKQTELTLLKNREELNHLIRQNEMVLNNANSGLAYISTDYIVQWENISMCSASLSHKAYRKGTICYQSTRGRTSPCENCVMQLSMRSRQMEQAKFTFDNGHTVEVFATPVFRSDRTIDGVVVRIDDVTERERMIKELKQAKALAEQSDKLKSAFLANMSHEIRTPLNAIVGFSGLLMETTEQQEKEEYIKIIHINNELLLKLINDILDLSKIESGSVELQYEDFDLSEYFDDMVTSMKQRMTNPGVRLIASNPYSGCKVRLDKNRIAQIMTNYVTNAIKYTRKGFIEMGYESKDEGIRLYVKDSGIGIPEDKKHKVFHRFEKLDEFAQGTGLGLSICKAIAESMGGYVGYESRYGEGSLFWAVLPCNAEVQPFEKQLDSLTETPDIPERKTILVAEDIPSNYRLVSALLEKRFDLIHAKNGREAVEIAGSGRADLVLMDMRMPVMDGLTATAEIRKFDPEIPIVALTAHAFDTDQLAALEAGCNEYLLKPIDKTKLMAVLRKYCHKP</sequence>
<dbReference type="Gene3D" id="3.30.565.10">
    <property type="entry name" value="Histidine kinase-like ATPase, C-terminal domain"/>
    <property type="match status" value="1"/>
</dbReference>
<comment type="catalytic activity">
    <reaction evidence="1">
        <text>ATP + protein L-histidine = ADP + protein N-phospho-L-histidine.</text>
        <dbReference type="EC" id="2.7.13.3"/>
    </reaction>
</comment>